<dbReference type="InterPro" id="IPR036928">
    <property type="entry name" value="AS_sf"/>
</dbReference>
<keyword evidence="4" id="KW-0547">Nucleotide-binding</keyword>
<evidence type="ECO:0000256" key="2">
    <source>
        <dbReference type="ARBA" id="ARBA00012739"/>
    </source>
</evidence>
<keyword evidence="9" id="KW-0808">Transferase</keyword>
<dbReference type="EC" id="6.3.5.7" evidence="2"/>
<dbReference type="PROSITE" id="PS00571">
    <property type="entry name" value="AMIDASES"/>
    <property type="match status" value="1"/>
</dbReference>
<accession>A0A0W8FYF7</accession>
<dbReference type="InterPro" id="IPR023631">
    <property type="entry name" value="Amidase_dom"/>
</dbReference>
<protein>
    <recommendedName>
        <fullName evidence="2">glutaminyl-tRNA synthase (glutamine-hydrolyzing)</fullName>
        <ecNumber evidence="2">6.3.5.7</ecNumber>
    </recommendedName>
</protein>
<evidence type="ECO:0000256" key="3">
    <source>
        <dbReference type="ARBA" id="ARBA00022598"/>
    </source>
</evidence>
<keyword evidence="6" id="KW-0648">Protein biosynthesis</keyword>
<dbReference type="PANTHER" id="PTHR11895">
    <property type="entry name" value="TRANSAMIDASE"/>
    <property type="match status" value="1"/>
</dbReference>
<dbReference type="SUPFAM" id="SSF75304">
    <property type="entry name" value="Amidase signature (AS) enzymes"/>
    <property type="match status" value="1"/>
</dbReference>
<evidence type="ECO:0000256" key="5">
    <source>
        <dbReference type="ARBA" id="ARBA00022840"/>
    </source>
</evidence>
<feature type="domain" description="Amidase" evidence="8">
    <location>
        <begin position="23"/>
        <end position="458"/>
    </location>
</feature>
<dbReference type="InterPro" id="IPR020556">
    <property type="entry name" value="Amidase_CS"/>
</dbReference>
<comment type="catalytic activity">
    <reaction evidence="7">
        <text>L-glutamyl-tRNA(Gln) + L-glutamine + ATP + H2O = L-glutaminyl-tRNA(Gln) + L-glutamate + ADP + phosphate + H(+)</text>
        <dbReference type="Rhea" id="RHEA:17521"/>
        <dbReference type="Rhea" id="RHEA-COMP:9681"/>
        <dbReference type="Rhea" id="RHEA-COMP:9684"/>
        <dbReference type="ChEBI" id="CHEBI:15377"/>
        <dbReference type="ChEBI" id="CHEBI:15378"/>
        <dbReference type="ChEBI" id="CHEBI:29985"/>
        <dbReference type="ChEBI" id="CHEBI:30616"/>
        <dbReference type="ChEBI" id="CHEBI:43474"/>
        <dbReference type="ChEBI" id="CHEBI:58359"/>
        <dbReference type="ChEBI" id="CHEBI:78520"/>
        <dbReference type="ChEBI" id="CHEBI:78521"/>
        <dbReference type="ChEBI" id="CHEBI:456216"/>
        <dbReference type="EC" id="6.3.5.7"/>
    </reaction>
</comment>
<keyword evidence="3 9" id="KW-0436">Ligase</keyword>
<evidence type="ECO:0000256" key="6">
    <source>
        <dbReference type="ARBA" id="ARBA00022917"/>
    </source>
</evidence>
<dbReference type="InterPro" id="IPR000120">
    <property type="entry name" value="Amidase"/>
</dbReference>
<dbReference type="InterPro" id="IPR004412">
    <property type="entry name" value="GatA"/>
</dbReference>
<dbReference type="GO" id="GO:0005739">
    <property type="term" value="C:mitochondrion"/>
    <property type="evidence" value="ECO:0007669"/>
    <property type="project" value="UniProtKB-ARBA"/>
</dbReference>
<evidence type="ECO:0000256" key="1">
    <source>
        <dbReference type="ARBA" id="ARBA00008069"/>
    </source>
</evidence>
<dbReference type="EMBL" id="LNQE01000582">
    <property type="protein sequence ID" value="KUG25882.1"/>
    <property type="molecule type" value="Genomic_DNA"/>
</dbReference>
<evidence type="ECO:0000259" key="8">
    <source>
        <dbReference type="Pfam" id="PF01425"/>
    </source>
</evidence>
<comment type="caution">
    <text evidence="9">The sequence shown here is derived from an EMBL/GenBank/DDBJ whole genome shotgun (WGS) entry which is preliminary data.</text>
</comment>
<gene>
    <name evidence="9" type="ORF">ASZ90_004291</name>
</gene>
<dbReference type="NCBIfam" id="TIGR00132">
    <property type="entry name" value="gatA"/>
    <property type="match status" value="1"/>
</dbReference>
<dbReference type="GO" id="GO:0050567">
    <property type="term" value="F:glutaminyl-tRNA synthase (glutamine-hydrolyzing) activity"/>
    <property type="evidence" value="ECO:0007669"/>
    <property type="project" value="UniProtKB-EC"/>
</dbReference>
<dbReference type="HAMAP" id="MF_00120">
    <property type="entry name" value="GatA"/>
    <property type="match status" value="1"/>
</dbReference>
<dbReference type="GO" id="GO:0016740">
    <property type="term" value="F:transferase activity"/>
    <property type="evidence" value="ECO:0007669"/>
    <property type="project" value="UniProtKB-KW"/>
</dbReference>
<dbReference type="Pfam" id="PF01425">
    <property type="entry name" value="Amidase"/>
    <property type="match status" value="1"/>
</dbReference>
<dbReference type="AlphaFoldDB" id="A0A0W8FYF7"/>
<dbReference type="Gene3D" id="3.90.1300.10">
    <property type="entry name" value="Amidase signature (AS) domain"/>
    <property type="match status" value="1"/>
</dbReference>
<dbReference type="GO" id="GO:0006412">
    <property type="term" value="P:translation"/>
    <property type="evidence" value="ECO:0007669"/>
    <property type="project" value="UniProtKB-KW"/>
</dbReference>
<organism evidence="9">
    <name type="scientific">hydrocarbon metagenome</name>
    <dbReference type="NCBI Taxonomy" id="938273"/>
    <lineage>
        <taxon>unclassified sequences</taxon>
        <taxon>metagenomes</taxon>
        <taxon>ecological metagenomes</taxon>
    </lineage>
</organism>
<evidence type="ECO:0000256" key="7">
    <source>
        <dbReference type="ARBA" id="ARBA00047407"/>
    </source>
</evidence>
<name>A0A0W8FYF7_9ZZZZ</name>
<evidence type="ECO:0000256" key="4">
    <source>
        <dbReference type="ARBA" id="ARBA00022741"/>
    </source>
</evidence>
<reference evidence="9" key="1">
    <citation type="journal article" date="2015" name="Proc. Natl. Acad. Sci. U.S.A.">
        <title>Networks of energetic and metabolic interactions define dynamics in microbial communities.</title>
        <authorList>
            <person name="Embree M."/>
            <person name="Liu J.K."/>
            <person name="Al-Bassam M.M."/>
            <person name="Zengler K."/>
        </authorList>
    </citation>
    <scope>NUCLEOTIDE SEQUENCE</scope>
</reference>
<keyword evidence="5" id="KW-0067">ATP-binding</keyword>
<evidence type="ECO:0000313" key="9">
    <source>
        <dbReference type="EMBL" id="KUG25882.1"/>
    </source>
</evidence>
<dbReference type="PANTHER" id="PTHR11895:SF151">
    <property type="entry name" value="GLUTAMYL-TRNA(GLN) AMIDOTRANSFERASE SUBUNIT A"/>
    <property type="match status" value="1"/>
</dbReference>
<dbReference type="GO" id="GO:0030956">
    <property type="term" value="C:glutamyl-tRNA(Gln) amidotransferase complex"/>
    <property type="evidence" value="ECO:0007669"/>
    <property type="project" value="InterPro"/>
</dbReference>
<comment type="similarity">
    <text evidence="1">Belongs to the amidase family. GatA subfamily.</text>
</comment>
<dbReference type="GO" id="GO:0005524">
    <property type="term" value="F:ATP binding"/>
    <property type="evidence" value="ECO:0007669"/>
    <property type="project" value="UniProtKB-KW"/>
</dbReference>
<proteinExistence type="inferred from homology"/>
<sequence>MLPYKTHTEKIRLIQKAQLSLIENVEFFLSQISAHKDINAFNFLFDDAIDRAKKIEQKINDGTSGKLAGMVIAVKDLLSVKDKPLTCSSKILSGFEAIYTATSIQKLIDEDAILIGKTNCDEFGMGSTNENSAFGTVLNPLDKSKVPGGSSGGSAAAVAANFCDAAIGTDTGGSIRQPAAFTGTFGIKPTYGRVSRYGLTAYASSFDCVGPIAKNVSDLALILQVLSGKDEHDSTSSESNEIQFSSQNKKYKIGLPREYFVKGLDDKVKNGIEKTIENLKKNGHEIIEISLPHSDYTIAAYYILATAEASSNLARFDGVRYGLRNEKIKTFDELYNLTKTEGFGKEVKRRIMLGTYVLSSGYYDAYYSKAQKVRRLIKEDFDNAFQEVDLIISPTAPSTAYKIGDTINDPLQMYLGDIFTVSANLTGIPAISVPYQSENSLPIGIQFMASHFNEDKLLDIAQQITE</sequence>